<dbReference type="RefSeq" id="WP_182944529.1">
    <property type="nucleotide sequence ID" value="NZ_JABEQH010000023.1"/>
</dbReference>
<dbReference type="InterPro" id="IPR010737">
    <property type="entry name" value="4-carb_acid_sugar_kinase_N"/>
</dbReference>
<evidence type="ECO:0000256" key="1">
    <source>
        <dbReference type="ARBA" id="ARBA00005715"/>
    </source>
</evidence>
<sequence length="437" mass="45218">MTQAHRPLLGCIADDFTGATDLASTLVAGGMRTVQTIGVQDDAKLDDIAADAIVVALKTRTVPAHEAVDQSLAALAWLRARGCRQIFFKYCSTFDSTPAGNIGPVTQALMAATGTSLAIACPAFPANQRTVYKGYLFVGDVLLSESGMRNHPLTPMRDPSLVRVLQAQTEATVGLVAHQVVARGAEAVRARLAQLRAEGAGMAIADALDERDLLVLGEACADHPLVTGGSGMAMGLPANFRRQGLLPAQDATVLPRIAGRCAVLAGSASDMTNRQVAQWLQDGRPAFRIDPMLLAAGEPVVARALAFARRSIGTPLIYATGPADEVAVVQRRLGVQAAGAMIEHTMGDLAQGLREQGVRHFVVAGGETSGAVVLALGVEMLRIGAPIAPGVPATVSLGPDRMGFALKSGNFGGPDFFAEAVAALAGSDAADAMRVGS</sequence>
<feature type="domain" description="Four-carbon acid sugar kinase nucleotide binding" evidence="14">
    <location>
        <begin position="262"/>
        <end position="417"/>
    </location>
</feature>
<dbReference type="InterPro" id="IPR037051">
    <property type="entry name" value="4-carb_acid_sugar_kinase_N_sf"/>
</dbReference>
<dbReference type="NCBIfam" id="NF043035">
    <property type="entry name" value="OxoTetrKin"/>
    <property type="match status" value="1"/>
</dbReference>
<dbReference type="Pfam" id="PF07005">
    <property type="entry name" value="SBD_N"/>
    <property type="match status" value="1"/>
</dbReference>
<evidence type="ECO:0000256" key="11">
    <source>
        <dbReference type="ARBA" id="ARBA00039461"/>
    </source>
</evidence>
<dbReference type="Pfam" id="PF17042">
    <property type="entry name" value="NBD_C"/>
    <property type="match status" value="1"/>
</dbReference>
<evidence type="ECO:0000256" key="8">
    <source>
        <dbReference type="ARBA" id="ARBA00036346"/>
    </source>
</evidence>
<evidence type="ECO:0000256" key="3">
    <source>
        <dbReference type="ARBA" id="ARBA00022741"/>
    </source>
</evidence>
<organism evidence="15 16">
    <name type="scientific">Gluconacetobacter johannae</name>
    <dbReference type="NCBI Taxonomy" id="112140"/>
    <lineage>
        <taxon>Bacteria</taxon>
        <taxon>Pseudomonadati</taxon>
        <taxon>Pseudomonadota</taxon>
        <taxon>Alphaproteobacteria</taxon>
        <taxon>Acetobacterales</taxon>
        <taxon>Acetobacteraceae</taxon>
        <taxon>Gluconacetobacter</taxon>
    </lineage>
</organism>
<proteinExistence type="inferred from homology"/>
<dbReference type="EC" id="2.7.1.217" evidence="10"/>
<evidence type="ECO:0000256" key="5">
    <source>
        <dbReference type="ARBA" id="ARBA00022840"/>
    </source>
</evidence>
<dbReference type="Gene3D" id="3.40.980.20">
    <property type="entry name" value="Four-carbon acid sugar kinase, nucleotide binding domain"/>
    <property type="match status" value="1"/>
</dbReference>
<evidence type="ECO:0000256" key="12">
    <source>
        <dbReference type="ARBA" id="ARBA00041377"/>
    </source>
</evidence>
<dbReference type="InterPro" id="IPR031475">
    <property type="entry name" value="NBD_C"/>
</dbReference>
<dbReference type="InterPro" id="IPR042213">
    <property type="entry name" value="NBD_C_sf"/>
</dbReference>
<name>A0A7W4J9J8_9PROT</name>
<dbReference type="GO" id="GO:0016301">
    <property type="term" value="F:kinase activity"/>
    <property type="evidence" value="ECO:0007669"/>
    <property type="project" value="UniProtKB-KW"/>
</dbReference>
<evidence type="ECO:0000256" key="9">
    <source>
        <dbReference type="ARBA" id="ARBA00037335"/>
    </source>
</evidence>
<dbReference type="AlphaFoldDB" id="A0A7W4J9J8"/>
<dbReference type="Proteomes" id="UP000561066">
    <property type="component" value="Unassembled WGS sequence"/>
</dbReference>
<comment type="caution">
    <text evidence="15">The sequence shown here is derived from an EMBL/GenBank/DDBJ whole genome shotgun (WGS) entry which is preliminary data.</text>
</comment>
<dbReference type="EMBL" id="JABEQH010000023">
    <property type="protein sequence ID" value="MBB2177183.1"/>
    <property type="molecule type" value="Genomic_DNA"/>
</dbReference>
<reference evidence="15 16" key="1">
    <citation type="submission" date="2020-04" db="EMBL/GenBank/DDBJ databases">
        <title>Description of novel Gluconacetobacter.</title>
        <authorList>
            <person name="Sombolestani A."/>
        </authorList>
    </citation>
    <scope>NUCLEOTIDE SEQUENCE [LARGE SCALE GENOMIC DNA]</scope>
    <source>
        <strain evidence="15 16">LMG 21312</strain>
    </source>
</reference>
<evidence type="ECO:0000259" key="14">
    <source>
        <dbReference type="Pfam" id="PF17042"/>
    </source>
</evidence>
<keyword evidence="6" id="KW-0119">Carbohydrate metabolism</keyword>
<evidence type="ECO:0000259" key="13">
    <source>
        <dbReference type="Pfam" id="PF07005"/>
    </source>
</evidence>
<evidence type="ECO:0000256" key="6">
    <source>
        <dbReference type="ARBA" id="ARBA00023277"/>
    </source>
</evidence>
<gene>
    <name evidence="15" type="ORF">HLH21_14825</name>
</gene>
<comment type="similarity">
    <text evidence="1">Belongs to the four-carbon acid sugar kinase family.</text>
</comment>
<dbReference type="GO" id="GO:0005524">
    <property type="term" value="F:ATP binding"/>
    <property type="evidence" value="ECO:0007669"/>
    <property type="project" value="UniProtKB-KW"/>
</dbReference>
<keyword evidence="5" id="KW-0067">ATP-binding</keyword>
<dbReference type="InterPro" id="IPR050007">
    <property type="entry name" value="OtnK"/>
</dbReference>
<keyword evidence="16" id="KW-1185">Reference proteome</keyword>
<keyword evidence="4 15" id="KW-0418">Kinase</keyword>
<evidence type="ECO:0000256" key="4">
    <source>
        <dbReference type="ARBA" id="ARBA00022777"/>
    </source>
</evidence>
<dbReference type="Gene3D" id="3.40.50.10840">
    <property type="entry name" value="Putative sugar-binding, N-terminal domain"/>
    <property type="match status" value="1"/>
</dbReference>
<comment type="function">
    <text evidence="9">Catalyzes the ATP-dependent phosphorylation of 3-oxo-tetronate to 3-oxo-tetronate 4-phosphate.</text>
</comment>
<comment type="catalytic activity">
    <reaction evidence="7">
        <text>3-dehydro-L-erythronate + ATP = 3-dehydro-4-O-phospho-L-erythronate + ADP + H(+)</text>
        <dbReference type="Rhea" id="RHEA:52552"/>
        <dbReference type="ChEBI" id="CHEBI:15378"/>
        <dbReference type="ChEBI" id="CHEBI:30616"/>
        <dbReference type="ChEBI" id="CHEBI:136592"/>
        <dbReference type="ChEBI" id="CHEBI:136670"/>
        <dbReference type="ChEBI" id="CHEBI:456216"/>
        <dbReference type="EC" id="2.7.1.217"/>
    </reaction>
</comment>
<keyword evidence="3" id="KW-0547">Nucleotide-binding</keyword>
<evidence type="ECO:0000313" key="15">
    <source>
        <dbReference type="EMBL" id="MBB2177183.1"/>
    </source>
</evidence>
<comment type="catalytic activity">
    <reaction evidence="8">
        <text>3-dehydro-D-erythronate + ATP = 3-dehydro-4-O-phospho-D-erythronate + ADP + H(+)</text>
        <dbReference type="Rhea" id="RHEA:52556"/>
        <dbReference type="ChEBI" id="CHEBI:15378"/>
        <dbReference type="ChEBI" id="CHEBI:30616"/>
        <dbReference type="ChEBI" id="CHEBI:57958"/>
        <dbReference type="ChEBI" id="CHEBI:136593"/>
        <dbReference type="ChEBI" id="CHEBI:456216"/>
        <dbReference type="EC" id="2.7.1.217"/>
    </reaction>
</comment>
<keyword evidence="2" id="KW-0808">Transferase</keyword>
<evidence type="ECO:0000256" key="10">
    <source>
        <dbReference type="ARBA" id="ARBA00039095"/>
    </source>
</evidence>
<evidence type="ECO:0000256" key="2">
    <source>
        <dbReference type="ARBA" id="ARBA00022679"/>
    </source>
</evidence>
<protein>
    <recommendedName>
        <fullName evidence="11">3-oxo-tetronate kinase</fullName>
        <ecNumber evidence="10">2.7.1.217</ecNumber>
    </recommendedName>
    <alternativeName>
        <fullName evidence="12">3-dehydrotetronate 4-kinase</fullName>
    </alternativeName>
</protein>
<dbReference type="SUPFAM" id="SSF142764">
    <property type="entry name" value="YgbK-like"/>
    <property type="match status" value="1"/>
</dbReference>
<accession>A0A7W4J9J8</accession>
<evidence type="ECO:0000256" key="7">
    <source>
        <dbReference type="ARBA" id="ARBA00035898"/>
    </source>
</evidence>
<evidence type="ECO:0000313" key="16">
    <source>
        <dbReference type="Proteomes" id="UP000561066"/>
    </source>
</evidence>
<feature type="domain" description="Four-carbon acid sugar kinase N-terminal" evidence="13">
    <location>
        <begin position="9"/>
        <end position="236"/>
    </location>
</feature>